<dbReference type="InterPro" id="IPR002108">
    <property type="entry name" value="ADF-H"/>
</dbReference>
<dbReference type="Pfam" id="PF00241">
    <property type="entry name" value="Cofilin_ADF"/>
    <property type="match status" value="1"/>
</dbReference>
<dbReference type="GO" id="GO:0051015">
    <property type="term" value="F:actin filament binding"/>
    <property type="evidence" value="ECO:0007669"/>
    <property type="project" value="TreeGrafter"/>
</dbReference>
<evidence type="ECO:0000256" key="2">
    <source>
        <dbReference type="ARBA" id="ARBA00022490"/>
    </source>
</evidence>
<dbReference type="Gene3D" id="3.40.20.10">
    <property type="entry name" value="Severin"/>
    <property type="match status" value="1"/>
</dbReference>
<evidence type="ECO:0000256" key="3">
    <source>
        <dbReference type="ARBA" id="ARBA00023203"/>
    </source>
</evidence>
<dbReference type="GO" id="GO:0005884">
    <property type="term" value="C:actin filament"/>
    <property type="evidence" value="ECO:0007669"/>
    <property type="project" value="TreeGrafter"/>
</dbReference>
<dbReference type="EMBL" id="PZQS01000012">
    <property type="protein sequence ID" value="PVD20516.1"/>
    <property type="molecule type" value="Genomic_DNA"/>
</dbReference>
<dbReference type="OrthoDB" id="20822at2759"/>
<dbReference type="PANTHER" id="PTHR10829:SF29">
    <property type="entry name" value="COACTOSIN-LIKE PROTEIN"/>
    <property type="match status" value="1"/>
</dbReference>
<comment type="function">
    <text evidence="6">Binds to F-actin in a calcium-independent manner. Has no direct effect on actin depolymerization. Acts as a chaperone for ALOX5 (5LO), influencing both its stability and activity in leukotrienes synthesis.</text>
</comment>
<dbReference type="Proteomes" id="UP000245119">
    <property type="component" value="Linkage Group LG12"/>
</dbReference>
<reference evidence="10 11" key="1">
    <citation type="submission" date="2018-04" db="EMBL/GenBank/DDBJ databases">
        <title>The genome of golden apple snail Pomacea canaliculata provides insight into stress tolerance and invasive adaptation.</title>
        <authorList>
            <person name="Liu C."/>
            <person name="Liu B."/>
            <person name="Ren Y."/>
            <person name="Zhang Y."/>
            <person name="Wang H."/>
            <person name="Li S."/>
            <person name="Jiang F."/>
            <person name="Yin L."/>
            <person name="Zhang G."/>
            <person name="Qian W."/>
            <person name="Fan W."/>
        </authorList>
    </citation>
    <scope>NUCLEOTIDE SEQUENCE [LARGE SCALE GENOMIC DNA]</scope>
    <source>
        <strain evidence="10">SZHN2017</strain>
        <tissue evidence="10">Muscle</tissue>
    </source>
</reference>
<keyword evidence="3" id="KW-0009">Actin-binding</keyword>
<evidence type="ECO:0000256" key="1">
    <source>
        <dbReference type="ARBA" id="ARBA00004245"/>
    </source>
</evidence>
<evidence type="ECO:0000256" key="5">
    <source>
        <dbReference type="ARBA" id="ARBA00038052"/>
    </source>
</evidence>
<dbReference type="GO" id="GO:0030427">
    <property type="term" value="C:site of polarized growth"/>
    <property type="evidence" value="ECO:0007669"/>
    <property type="project" value="TreeGrafter"/>
</dbReference>
<feature type="domain" description="ADF-H" evidence="9">
    <location>
        <begin position="1"/>
        <end position="104"/>
    </location>
</feature>
<comment type="subcellular location">
    <subcellularLocation>
        <location evidence="1">Cytoplasm</location>
        <location evidence="1">Cytoskeleton</location>
    </subcellularLocation>
</comment>
<gene>
    <name evidence="10" type="ORF">C0Q70_18672</name>
</gene>
<evidence type="ECO:0000256" key="4">
    <source>
        <dbReference type="ARBA" id="ARBA00023212"/>
    </source>
</evidence>
<comment type="caution">
    <text evidence="10">The sequence shown here is derived from an EMBL/GenBank/DDBJ whole genome shotgun (WGS) entry which is preliminary data.</text>
</comment>
<protein>
    <recommendedName>
        <fullName evidence="8">Coactosin-like protein</fullName>
    </recommendedName>
</protein>
<dbReference type="SMART" id="SM00102">
    <property type="entry name" value="ADF"/>
    <property type="match status" value="1"/>
</dbReference>
<accession>A0A2T7NH85</accession>
<keyword evidence="2" id="KW-0963">Cytoplasm</keyword>
<evidence type="ECO:0000313" key="10">
    <source>
        <dbReference type="EMBL" id="PVD20516.1"/>
    </source>
</evidence>
<evidence type="ECO:0000259" key="9">
    <source>
        <dbReference type="PROSITE" id="PS51263"/>
    </source>
</evidence>
<evidence type="ECO:0000313" key="11">
    <source>
        <dbReference type="Proteomes" id="UP000245119"/>
    </source>
</evidence>
<dbReference type="InterPro" id="IPR029006">
    <property type="entry name" value="ADF-H/Gelsolin-like_dom_sf"/>
</dbReference>
<keyword evidence="11" id="KW-1185">Reference proteome</keyword>
<evidence type="ECO:0000256" key="7">
    <source>
        <dbReference type="ARBA" id="ARBA00062335"/>
    </source>
</evidence>
<dbReference type="FunFam" id="3.40.20.10:FF:000018">
    <property type="entry name" value="Coactosin-like 1"/>
    <property type="match status" value="1"/>
</dbReference>
<comment type="similarity">
    <text evidence="5">Belongs to the actin-binding proteins ADF family. Coactosin subfamily.</text>
</comment>
<dbReference type="SUPFAM" id="SSF55753">
    <property type="entry name" value="Actin depolymerizing proteins"/>
    <property type="match status" value="1"/>
</dbReference>
<evidence type="ECO:0000256" key="6">
    <source>
        <dbReference type="ARBA" id="ARBA00058385"/>
    </source>
</evidence>
<dbReference type="PANTHER" id="PTHR10829">
    <property type="entry name" value="CORTACTIN AND DREBRIN"/>
    <property type="match status" value="1"/>
</dbReference>
<dbReference type="AlphaFoldDB" id="A0A2T7NH85"/>
<evidence type="ECO:0000256" key="8">
    <source>
        <dbReference type="ARBA" id="ARBA00068121"/>
    </source>
</evidence>
<dbReference type="STRING" id="400727.A0A2T7NH85"/>
<dbReference type="CDD" id="cd11282">
    <property type="entry name" value="ADF_coactosin_like"/>
    <property type="match status" value="1"/>
</dbReference>
<dbReference type="GO" id="GO:0030833">
    <property type="term" value="P:regulation of actin filament polymerization"/>
    <property type="evidence" value="ECO:0007669"/>
    <property type="project" value="TreeGrafter"/>
</dbReference>
<dbReference type="GO" id="GO:0030864">
    <property type="term" value="C:cortical actin cytoskeleton"/>
    <property type="evidence" value="ECO:0007669"/>
    <property type="project" value="TreeGrafter"/>
</dbReference>
<organism evidence="10 11">
    <name type="scientific">Pomacea canaliculata</name>
    <name type="common">Golden apple snail</name>
    <dbReference type="NCBI Taxonomy" id="400727"/>
    <lineage>
        <taxon>Eukaryota</taxon>
        <taxon>Metazoa</taxon>
        <taxon>Spiralia</taxon>
        <taxon>Lophotrochozoa</taxon>
        <taxon>Mollusca</taxon>
        <taxon>Gastropoda</taxon>
        <taxon>Caenogastropoda</taxon>
        <taxon>Architaenioglossa</taxon>
        <taxon>Ampullarioidea</taxon>
        <taxon>Ampullariidae</taxon>
        <taxon>Pomacea</taxon>
    </lineage>
</organism>
<comment type="subunit">
    <text evidence="7">Interacts with 5-lipoxygenase (ALOX5/5LO) in a calcium-independent manner. Binds to F-actin with a stoichiometry of 1:2.</text>
</comment>
<sequence>MLRYADDNSITLAGKGEDYDDLRNSLGENDRAFAFVRITMGDELSKRAKFALITWAGSNVGGIKRAKMSTAKIVVKQVIKSFAAEINATDHAEVTLDVVKDVLLKAGGANYGTGVRE</sequence>
<name>A0A2T7NH85_POMCA</name>
<dbReference type="PROSITE" id="PS51263">
    <property type="entry name" value="ADF_H"/>
    <property type="match status" value="1"/>
</dbReference>
<keyword evidence="4" id="KW-0206">Cytoskeleton</keyword>
<proteinExistence type="inferred from homology"/>